<feature type="compositionally biased region" description="Low complexity" evidence="1">
    <location>
        <begin position="215"/>
        <end position="224"/>
    </location>
</feature>
<sequence length="568" mass="66010">MLSAIFPVLTQKKPNLFFQIPKLFFNNLNGNKQIDLPKQKIYSNFTVDQLGIKKDLKTKFIVEDLCLNQIKLGNESLINGFPKKALKEFKSALDFATSDQEKMKCYSRIISFYGEHLKENKYSQKAVDLSFQAREIAFQNKDLDLLVSSSVLIYDLLSRNEKNKKAKAKKIDLEFGMDEESETPKPFLKTPLDTGIYSFETTVNKIKKVKQFQDSSQNSSCQQEQENENENENEKEQEKESDLQLTELLKGIELQNSLFKKQKRSLFDYVDLYDFPKTVQQMGTLIKLSEAYISNENYQMAFSVLLNSYVIICVLDGSLKNFFLNENSSDLDGNLDFDSADLEIDFDLSDFDFDLDELDFDLGEYDLDLDLDLDLDFGLSMSFNERDSLANGCNGKKKKMRNETLTSNGKKKKRSNGKGSDDEQTINYKLLNYFTNIKSNKKLNKHIKNYLKKMQFEKIQKNISDTIALENYTSEILFSLSEIFLFYNEYSGVFFTVKELLNRFEYQKALNFIEDIVERLIESKNDVNLMLPFLTNHWPLLILELKSQVPLEFIEKLTNIELLMSKLI</sequence>
<keyword evidence="3" id="KW-1185">Reference proteome</keyword>
<proteinExistence type="predicted"/>
<reference evidence="2" key="1">
    <citation type="submission" date="2022-08" db="EMBL/GenBank/DDBJ databases">
        <title>Novel sulfate-reducing endosymbionts in the free-living metamonad Anaeramoeba.</title>
        <authorList>
            <person name="Jerlstrom-Hultqvist J."/>
            <person name="Cepicka I."/>
            <person name="Gallot-Lavallee L."/>
            <person name="Salas-Leiva D."/>
            <person name="Curtis B.A."/>
            <person name="Zahonova K."/>
            <person name="Pipaliya S."/>
            <person name="Dacks J."/>
            <person name="Roger A.J."/>
        </authorList>
    </citation>
    <scope>NUCLEOTIDE SEQUENCE</scope>
    <source>
        <strain evidence="2">Schooner1</strain>
    </source>
</reference>
<name>A0ABQ8XE12_9EUKA</name>
<comment type="caution">
    <text evidence="2">The sequence shown here is derived from an EMBL/GenBank/DDBJ whole genome shotgun (WGS) entry which is preliminary data.</text>
</comment>
<feature type="compositionally biased region" description="Basic and acidic residues" evidence="1">
    <location>
        <begin position="232"/>
        <end position="242"/>
    </location>
</feature>
<accession>A0ABQ8XE12</accession>
<feature type="region of interest" description="Disordered" evidence="1">
    <location>
        <begin position="393"/>
        <end position="421"/>
    </location>
</feature>
<evidence type="ECO:0000256" key="1">
    <source>
        <dbReference type="SAM" id="MobiDB-lite"/>
    </source>
</evidence>
<gene>
    <name evidence="2" type="ORF">M0813_06461</name>
</gene>
<evidence type="ECO:0000313" key="2">
    <source>
        <dbReference type="EMBL" id="KAJ6230893.1"/>
    </source>
</evidence>
<protein>
    <submittedName>
        <fullName evidence="2">Uncharacterized protein</fullName>
    </submittedName>
</protein>
<feature type="region of interest" description="Disordered" evidence="1">
    <location>
        <begin position="214"/>
        <end position="242"/>
    </location>
</feature>
<organism evidence="2 3">
    <name type="scientific">Anaeramoeba flamelloides</name>
    <dbReference type="NCBI Taxonomy" id="1746091"/>
    <lineage>
        <taxon>Eukaryota</taxon>
        <taxon>Metamonada</taxon>
        <taxon>Anaeramoebidae</taxon>
        <taxon>Anaeramoeba</taxon>
    </lineage>
</organism>
<evidence type="ECO:0000313" key="3">
    <source>
        <dbReference type="Proteomes" id="UP001150062"/>
    </source>
</evidence>
<dbReference type="Proteomes" id="UP001150062">
    <property type="component" value="Unassembled WGS sequence"/>
</dbReference>
<dbReference type="EMBL" id="JAOAOG010000308">
    <property type="protein sequence ID" value="KAJ6230893.1"/>
    <property type="molecule type" value="Genomic_DNA"/>
</dbReference>